<proteinExistence type="predicted"/>
<name>A0A813LC36_POLGL</name>
<dbReference type="Proteomes" id="UP000626109">
    <property type="component" value="Unassembled WGS sequence"/>
</dbReference>
<feature type="non-terminal residue" evidence="1">
    <location>
        <position position="234"/>
    </location>
</feature>
<gene>
    <name evidence="1" type="ORF">PGLA2088_LOCUS43267</name>
</gene>
<organism evidence="1 2">
    <name type="scientific">Polarella glacialis</name>
    <name type="common">Dinoflagellate</name>
    <dbReference type="NCBI Taxonomy" id="89957"/>
    <lineage>
        <taxon>Eukaryota</taxon>
        <taxon>Sar</taxon>
        <taxon>Alveolata</taxon>
        <taxon>Dinophyceae</taxon>
        <taxon>Suessiales</taxon>
        <taxon>Suessiaceae</taxon>
        <taxon>Polarella</taxon>
    </lineage>
</organism>
<reference evidence="1" key="1">
    <citation type="submission" date="2021-02" db="EMBL/GenBank/DDBJ databases">
        <authorList>
            <person name="Dougan E. K."/>
            <person name="Rhodes N."/>
            <person name="Thang M."/>
            <person name="Chan C."/>
        </authorList>
    </citation>
    <scope>NUCLEOTIDE SEQUENCE</scope>
</reference>
<evidence type="ECO:0000313" key="1">
    <source>
        <dbReference type="EMBL" id="CAE8723630.1"/>
    </source>
</evidence>
<dbReference type="AlphaFoldDB" id="A0A813LC36"/>
<evidence type="ECO:0000313" key="2">
    <source>
        <dbReference type="Proteomes" id="UP000626109"/>
    </source>
</evidence>
<comment type="caution">
    <text evidence="1">The sequence shown here is derived from an EMBL/GenBank/DDBJ whole genome shotgun (WGS) entry which is preliminary data.</text>
</comment>
<accession>A0A813LC36</accession>
<dbReference type="EMBL" id="CAJNNW010034701">
    <property type="protein sequence ID" value="CAE8723630.1"/>
    <property type="molecule type" value="Genomic_DNA"/>
</dbReference>
<sequence length="234" mass="24835">VAAMADVEWDMKVEDEPDLADGPVWCLTSHQDLGSSRLQLHLERSTKRLLHYTHFSDEALMLAKEARCNACGLILLTETSDGLLLLERSNTGPSLRLLPCGSTLSSASLLEAVGQALATFGPLAGGSSSAAALGSARLLAVLDVGEDTPEGHRHELVVGVRLPLTAEEVQKACKEPSSVEQALLFLRFPGVEAPAASPELPCAGELQDLLAEDGGKLPEMQRRALQLLLALRAA</sequence>
<protein>
    <submittedName>
        <fullName evidence="1">Uncharacterized protein</fullName>
    </submittedName>
</protein>